<reference evidence="1" key="1">
    <citation type="submission" date="2024-09" db="EMBL/GenBank/DDBJ databases">
        <title>Draft Genome Sequences of Neofusicoccum parvum.</title>
        <authorList>
            <person name="Ashida A."/>
            <person name="Camagna M."/>
            <person name="Tanaka A."/>
            <person name="Takemoto D."/>
        </authorList>
    </citation>
    <scope>NUCLEOTIDE SEQUENCE</scope>
    <source>
        <strain evidence="1">PPO83</strain>
    </source>
</reference>
<proteinExistence type="predicted"/>
<protein>
    <submittedName>
        <fullName evidence="1">Replication factor-a protein 1 subfamily protein</fullName>
    </submittedName>
</protein>
<evidence type="ECO:0000313" key="1">
    <source>
        <dbReference type="EMBL" id="GME27463.1"/>
    </source>
</evidence>
<keyword evidence="2" id="KW-1185">Reference proteome</keyword>
<gene>
    <name evidence="1" type="primary">g7382</name>
    <name evidence="1" type="ORF">NpPPO83_00007382</name>
</gene>
<sequence length="783" mass="84484">MEINTSANTCAAPQAKYNAKPAEFINLTPSSFSHTKPPSGYYTHIFQGKPVTVITDASCINHAVDGDTMFGLTPNALDWLEREQEVPPDPTRRPLYPPFSQLQPHQRVLSLAEAQQDWETRDQAQRAAPFPDPTLAQVLANAPQLVEDWYTAVIDLSQVRDTGHTLGCSYLTRRAGNGQLYTTPESIMMLFWKMVSIITEGVTKGHLKTTNVIQTTRMRRHGLSSGLCAQQIIDDAIQSIRWEKMILVDLLGPGGKECMTNFVWCPKGYAEVKLYDRTCNMVRKFGGKRAMEKKMATTTTNTETQQTVEDPPSALDDSHTPDQDPSSTEASAAPPHQPPSASAHTTPTPTQPATPDRPSSLFPPWSALPPTSHLTTPAAASAHRATTDRLSRSPPHPDANLAAFRAHLPLFAAHLYTAVVSVAHIQDNPSSRAYARFVRPPYSFPPTATTPAVRAIQSTCHRLCLSLARAAAAGYARPLAHDGSLPELHRHRAAFMAEVLGDDEGVGGGVGDADVLQRFGAVCEAVRREKTLADAFRSGSCRDLKVADLLREPLAYALTKAAHRRSNRTRPDRGGEGAGSAEAGAGGALPAKRRRRGAGDGKGAAAGSKGKGVRGAADGVPQKRSAKRADASADGVPQRSGKKRVDASADGVPQRSGKKRAWHEDAQPAFRVKRQRLETAEGRMGVIDFGPKREERQRRDGGRDVKMEDREPCGPGVDAPVLPQAAGSGGGFQGFKHHGLPMALVLAYMGGSRESGQVKTEQQLKVEQDVSTLMGDVLAESLD</sequence>
<name>A0ACB5S3Y2_9PEZI</name>
<comment type="caution">
    <text evidence="1">The sequence shown here is derived from an EMBL/GenBank/DDBJ whole genome shotgun (WGS) entry which is preliminary data.</text>
</comment>
<organism evidence="1 2">
    <name type="scientific">Neofusicoccum parvum</name>
    <dbReference type="NCBI Taxonomy" id="310453"/>
    <lineage>
        <taxon>Eukaryota</taxon>
        <taxon>Fungi</taxon>
        <taxon>Dikarya</taxon>
        <taxon>Ascomycota</taxon>
        <taxon>Pezizomycotina</taxon>
        <taxon>Dothideomycetes</taxon>
        <taxon>Dothideomycetes incertae sedis</taxon>
        <taxon>Botryosphaeriales</taxon>
        <taxon>Botryosphaeriaceae</taxon>
        <taxon>Neofusicoccum</taxon>
    </lineage>
</organism>
<evidence type="ECO:0000313" key="2">
    <source>
        <dbReference type="Proteomes" id="UP001165186"/>
    </source>
</evidence>
<dbReference type="Proteomes" id="UP001165186">
    <property type="component" value="Unassembled WGS sequence"/>
</dbReference>
<accession>A0ACB5S3Y2</accession>
<dbReference type="EMBL" id="BSXG01000037">
    <property type="protein sequence ID" value="GME27463.1"/>
    <property type="molecule type" value="Genomic_DNA"/>
</dbReference>